<evidence type="ECO:0000313" key="1">
    <source>
        <dbReference type="EMBL" id="MCP2164850.1"/>
    </source>
</evidence>
<dbReference type="EMBL" id="JAMTCK010000003">
    <property type="protein sequence ID" value="MCP2164850.1"/>
    <property type="molecule type" value="Genomic_DNA"/>
</dbReference>
<dbReference type="AlphaFoldDB" id="A0AAE3GCF7"/>
<gene>
    <name evidence="1" type="ORF">LX83_001690</name>
</gene>
<accession>A0AAE3GCF7</accession>
<keyword evidence="2" id="KW-1185">Reference proteome</keyword>
<organism evidence="1 2">
    <name type="scientific">Goodfellowiella coeruleoviolacea</name>
    <dbReference type="NCBI Taxonomy" id="334858"/>
    <lineage>
        <taxon>Bacteria</taxon>
        <taxon>Bacillati</taxon>
        <taxon>Actinomycetota</taxon>
        <taxon>Actinomycetes</taxon>
        <taxon>Pseudonocardiales</taxon>
        <taxon>Pseudonocardiaceae</taxon>
        <taxon>Goodfellowiella</taxon>
    </lineage>
</organism>
<name>A0AAE3GCF7_9PSEU</name>
<dbReference type="Proteomes" id="UP001206128">
    <property type="component" value="Unassembled WGS sequence"/>
</dbReference>
<protein>
    <submittedName>
        <fullName evidence="1">Uncharacterized protein</fullName>
    </submittedName>
</protein>
<evidence type="ECO:0000313" key="2">
    <source>
        <dbReference type="Proteomes" id="UP001206128"/>
    </source>
</evidence>
<dbReference type="RefSeq" id="WP_253768990.1">
    <property type="nucleotide sequence ID" value="NZ_JAMTCK010000003.1"/>
</dbReference>
<sequence length="80" mass="8885">MKELPHQWRLCPDGQCHAFPTAQVNDERVRTLEAVGVCRYSVPRERTTALIAVPMCLACDEVTTRAMDTVLSGKRDGEPG</sequence>
<proteinExistence type="predicted"/>
<comment type="caution">
    <text evidence="1">The sequence shown here is derived from an EMBL/GenBank/DDBJ whole genome shotgun (WGS) entry which is preliminary data.</text>
</comment>
<reference evidence="1" key="1">
    <citation type="submission" date="2022-06" db="EMBL/GenBank/DDBJ databases">
        <title>Genomic Encyclopedia of Archaeal and Bacterial Type Strains, Phase II (KMG-II): from individual species to whole genera.</title>
        <authorList>
            <person name="Goeker M."/>
        </authorList>
    </citation>
    <scope>NUCLEOTIDE SEQUENCE</scope>
    <source>
        <strain evidence="1">DSM 43935</strain>
    </source>
</reference>